<reference evidence="8" key="2">
    <citation type="submission" date="2018-10" db="UniProtKB">
        <authorList>
            <consortium name="EnsemblPlants"/>
        </authorList>
    </citation>
    <scope>IDENTIFICATION</scope>
</reference>
<dbReference type="Gramene" id="TraesSTA7A03G03945990.1">
    <property type="protein sequence ID" value="TraesSTA7A03G03945990.1"/>
    <property type="gene ID" value="TraesSTA7A03G03945990"/>
</dbReference>
<reference evidence="8" key="1">
    <citation type="submission" date="2018-08" db="EMBL/GenBank/DDBJ databases">
        <authorList>
            <person name="Rossello M."/>
        </authorList>
    </citation>
    <scope>NUCLEOTIDE SEQUENCE [LARGE SCALE GENOMIC DNA]</scope>
    <source>
        <strain evidence="8">cv. Chinese Spring</strain>
    </source>
</reference>
<dbReference type="InterPro" id="IPR044810">
    <property type="entry name" value="WRKY_plant"/>
</dbReference>
<keyword evidence="9" id="KW-1185">Reference proteome</keyword>
<comment type="subcellular location">
    <subcellularLocation>
        <location evidence="1">Nucleus</location>
    </subcellularLocation>
</comment>
<evidence type="ECO:0000313" key="9">
    <source>
        <dbReference type="Proteomes" id="UP000019116"/>
    </source>
</evidence>
<dbReference type="EnsemblPlants" id="TraesCS7A02G343000.2">
    <property type="protein sequence ID" value="TraesCS7A02G343000.2"/>
    <property type="gene ID" value="TraesCS7A02G343000"/>
</dbReference>
<dbReference type="STRING" id="4565.A0A3B6RLF2"/>
<dbReference type="Gramene" id="TraesPARA_EIv1.0_2310210.1">
    <property type="protein sequence ID" value="TraesPARA_EIv1.0_2310210.1.CDS"/>
    <property type="gene ID" value="TraesPARA_EIv1.0_2310210"/>
</dbReference>
<accession>A0A3B6RLF2</accession>
<dbReference type="Gramene" id="TraesNOR7A03G03994360.1">
    <property type="protein sequence ID" value="TraesNOR7A03G03994360.1"/>
    <property type="gene ID" value="TraesNOR7A03G03994360"/>
</dbReference>
<dbReference type="GO" id="GO:0005634">
    <property type="term" value="C:nucleus"/>
    <property type="evidence" value="ECO:0000318"/>
    <property type="project" value="GO_Central"/>
</dbReference>
<sequence length="356" mass="37306">MDSDAGCYYLGGGGGNDWDLNAVVRFACRGRVLPPPPSDDPFSSFLPPPPPVVEDHGMPDAAASLPDPPVDGNGGSAAVDELSIAFFAPSAALPASPQPPPPQQQQPAPPAVEEMVPMQQDVAVPPPMLLTAGAQGPVGEGSRSKRKKKVVKKVVKRVAADGTSADPWAWRKYGQKPIKGSPYPRGYYRCSTDKACEARKMVERCRDDPNSFILTYTGGEHSHPAPAHRNSLAGTTRNRQQAPEPAAGQSAPAARAEESAAAAAAEPSPGQSTSGGMSPTTPLRTPSMEEYNQDSEFDEAAGGASQPPKDVEKDREDELVKILEACVHGGDPSILVEETFVVTPWVTAPGGAAGWS</sequence>
<dbReference type="GO" id="GO:0000976">
    <property type="term" value="F:transcription cis-regulatory region binding"/>
    <property type="evidence" value="ECO:0000318"/>
    <property type="project" value="GO_Central"/>
</dbReference>
<feature type="region of interest" description="Disordered" evidence="6">
    <location>
        <begin position="124"/>
        <end position="152"/>
    </location>
</feature>
<keyword evidence="4" id="KW-0804">Transcription</keyword>
<evidence type="ECO:0000256" key="1">
    <source>
        <dbReference type="ARBA" id="ARBA00004123"/>
    </source>
</evidence>
<dbReference type="Gene3D" id="2.20.25.80">
    <property type="entry name" value="WRKY domain"/>
    <property type="match status" value="1"/>
</dbReference>
<dbReference type="Gramene" id="TraesCS7A03G0843100.2">
    <property type="protein sequence ID" value="TraesCS7A03G0843100.2.CDS"/>
    <property type="gene ID" value="TraesCS7A03G0843100"/>
</dbReference>
<keyword evidence="3" id="KW-0238">DNA-binding</keyword>
<dbReference type="Gramene" id="TraesKAR7A01G0322710.1">
    <property type="protein sequence ID" value="cds.TraesKAR7A01G0322710.1"/>
    <property type="gene ID" value="TraesKAR7A01G0322710"/>
</dbReference>
<feature type="region of interest" description="Disordered" evidence="6">
    <location>
        <begin position="34"/>
        <end position="77"/>
    </location>
</feature>
<protein>
    <recommendedName>
        <fullName evidence="7">WRKY domain-containing protein</fullName>
    </recommendedName>
</protein>
<feature type="region of interest" description="Disordered" evidence="6">
    <location>
        <begin position="90"/>
        <end position="112"/>
    </location>
</feature>
<dbReference type="Gramene" id="TraesJUL7A03G03987320.1">
    <property type="protein sequence ID" value="TraesJUL7A03G03987320.1"/>
    <property type="gene ID" value="TraesJUL7A03G03987320"/>
</dbReference>
<dbReference type="InterPro" id="IPR036576">
    <property type="entry name" value="WRKY_dom_sf"/>
</dbReference>
<evidence type="ECO:0000256" key="6">
    <source>
        <dbReference type="SAM" id="MobiDB-lite"/>
    </source>
</evidence>
<dbReference type="OrthoDB" id="662136at2759"/>
<name>A0A3B6RLF2_WHEAT</name>
<dbReference type="Gramene" id="TraesLDM7A03G03954210.1">
    <property type="protein sequence ID" value="TraesLDM7A03G03954210.1"/>
    <property type="gene ID" value="TraesLDM7A03G03954210"/>
</dbReference>
<evidence type="ECO:0000256" key="2">
    <source>
        <dbReference type="ARBA" id="ARBA00023015"/>
    </source>
</evidence>
<evidence type="ECO:0000313" key="8">
    <source>
        <dbReference type="EnsemblPlants" id="TraesCS7A02G343000.2"/>
    </source>
</evidence>
<dbReference type="KEGG" id="taes:123151476"/>
<feature type="compositionally biased region" description="Polar residues" evidence="6">
    <location>
        <begin position="270"/>
        <end position="284"/>
    </location>
</feature>
<keyword evidence="5" id="KW-0539">Nucleus</keyword>
<evidence type="ECO:0000256" key="3">
    <source>
        <dbReference type="ARBA" id="ARBA00023125"/>
    </source>
</evidence>
<dbReference type="Gramene" id="TraesCS7A02G343000.2">
    <property type="protein sequence ID" value="TraesCS7A02G343000.2"/>
    <property type="gene ID" value="TraesCS7A02G343000"/>
</dbReference>
<gene>
    <name evidence="8" type="primary">LOC123151476</name>
</gene>
<dbReference type="PROSITE" id="PS50811">
    <property type="entry name" value="WRKY"/>
    <property type="match status" value="1"/>
</dbReference>
<feature type="compositionally biased region" description="Pro residues" evidence="6">
    <location>
        <begin position="96"/>
        <end position="110"/>
    </location>
</feature>
<dbReference type="SUPFAM" id="SSF118290">
    <property type="entry name" value="WRKY DNA-binding domain"/>
    <property type="match status" value="1"/>
</dbReference>
<feature type="region of interest" description="Disordered" evidence="6">
    <location>
        <begin position="210"/>
        <end position="316"/>
    </location>
</feature>
<dbReference type="InterPro" id="IPR003657">
    <property type="entry name" value="WRKY_dom"/>
</dbReference>
<evidence type="ECO:0000256" key="5">
    <source>
        <dbReference type="ARBA" id="ARBA00023242"/>
    </source>
</evidence>
<proteinExistence type="predicted"/>
<dbReference type="RefSeq" id="XP_044427109.1">
    <property type="nucleotide sequence ID" value="XM_044571174.1"/>
</dbReference>
<organism evidence="8">
    <name type="scientific">Triticum aestivum</name>
    <name type="common">Wheat</name>
    <dbReference type="NCBI Taxonomy" id="4565"/>
    <lineage>
        <taxon>Eukaryota</taxon>
        <taxon>Viridiplantae</taxon>
        <taxon>Streptophyta</taxon>
        <taxon>Embryophyta</taxon>
        <taxon>Tracheophyta</taxon>
        <taxon>Spermatophyta</taxon>
        <taxon>Magnoliopsida</taxon>
        <taxon>Liliopsida</taxon>
        <taxon>Poales</taxon>
        <taxon>Poaceae</taxon>
        <taxon>BOP clade</taxon>
        <taxon>Pooideae</taxon>
        <taxon>Triticodae</taxon>
        <taxon>Triticeae</taxon>
        <taxon>Triticinae</taxon>
        <taxon>Triticum</taxon>
    </lineage>
</organism>
<dbReference type="Gramene" id="TraesJAG7A03G03932720.1">
    <property type="protein sequence ID" value="TraesJAG7A03G03932720.1"/>
    <property type="gene ID" value="TraesJAG7A03G03932720"/>
</dbReference>
<dbReference type="AlphaFoldDB" id="A0A3B6RLF2"/>
<feature type="compositionally biased region" description="Low complexity" evidence="6">
    <location>
        <begin position="240"/>
        <end position="269"/>
    </location>
</feature>
<dbReference type="Gramene" id="TraesARI7A03G03924090.1">
    <property type="protein sequence ID" value="TraesARI7A03G03924090.1"/>
    <property type="gene ID" value="TraesARI7A03G03924090"/>
</dbReference>
<dbReference type="PANTHER" id="PTHR32096">
    <property type="entry name" value="WRKY TRANSCRIPTION FACTOR 30-RELATED-RELATED"/>
    <property type="match status" value="1"/>
</dbReference>
<dbReference type="Gramene" id="TraesLAC7A03G03904170.1">
    <property type="protein sequence ID" value="TraesLAC7A03G03904170.1"/>
    <property type="gene ID" value="TraesLAC7A03G03904170"/>
</dbReference>
<dbReference type="Pfam" id="PF03106">
    <property type="entry name" value="WRKY"/>
    <property type="match status" value="1"/>
</dbReference>
<dbReference type="Gramene" id="TraesSYM7A03G03904150.1">
    <property type="protein sequence ID" value="TraesSYM7A03G03904150.1"/>
    <property type="gene ID" value="TraesSYM7A03G03904150"/>
</dbReference>
<evidence type="ECO:0000256" key="4">
    <source>
        <dbReference type="ARBA" id="ARBA00023163"/>
    </source>
</evidence>
<feature type="domain" description="WRKY" evidence="7">
    <location>
        <begin position="159"/>
        <end position="226"/>
    </location>
</feature>
<dbReference type="SMART" id="SM00774">
    <property type="entry name" value="WRKY"/>
    <property type="match status" value="1"/>
</dbReference>
<dbReference type="PANTHER" id="PTHR32096:SF57">
    <property type="entry name" value="WRKY DNA-BINDING DOMAIN SUPERFAMILY PROTEIN-RELATED"/>
    <property type="match status" value="1"/>
</dbReference>
<dbReference type="GO" id="GO:0003700">
    <property type="term" value="F:DNA-binding transcription factor activity"/>
    <property type="evidence" value="ECO:0000318"/>
    <property type="project" value="GO_Central"/>
</dbReference>
<evidence type="ECO:0000259" key="7">
    <source>
        <dbReference type="PROSITE" id="PS50811"/>
    </source>
</evidence>
<dbReference type="GeneID" id="123151476"/>
<dbReference type="Proteomes" id="UP000019116">
    <property type="component" value="Chromosome 7A"/>
</dbReference>
<dbReference type="SMR" id="A0A3B6RLF2"/>
<keyword evidence="2" id="KW-0805">Transcription regulation</keyword>
<dbReference type="Gramene" id="TraesMAC7A03G03950090.1">
    <property type="protein sequence ID" value="TraesMAC7A03G03950090.1"/>
    <property type="gene ID" value="TraesMAC7A03G03950090"/>
</dbReference>